<feature type="region of interest" description="Disordered" evidence="4">
    <location>
        <begin position="350"/>
        <end position="372"/>
    </location>
</feature>
<dbReference type="EMBL" id="OX459125">
    <property type="protein sequence ID" value="CAI9116805.1"/>
    <property type="molecule type" value="Genomic_DNA"/>
</dbReference>
<proteinExistence type="inferred from homology"/>
<evidence type="ECO:0000256" key="1">
    <source>
        <dbReference type="ARBA" id="ARBA00022618"/>
    </source>
</evidence>
<dbReference type="InterPro" id="IPR006671">
    <property type="entry name" value="Cyclin_N"/>
</dbReference>
<dbReference type="AlphaFoldDB" id="A0AAV1EAS2"/>
<keyword evidence="1" id="KW-0132">Cell division</keyword>
<dbReference type="Gene3D" id="1.10.472.10">
    <property type="entry name" value="Cyclin-like"/>
    <property type="match status" value="2"/>
</dbReference>
<dbReference type="GO" id="GO:0006357">
    <property type="term" value="P:regulation of transcription by RNA polymerase II"/>
    <property type="evidence" value="ECO:0007669"/>
    <property type="project" value="InterPro"/>
</dbReference>
<comment type="similarity">
    <text evidence="3">Belongs to the cyclin family.</text>
</comment>
<keyword evidence="3" id="KW-0195">Cyclin</keyword>
<keyword evidence="7" id="KW-1185">Reference proteome</keyword>
<evidence type="ECO:0000256" key="4">
    <source>
        <dbReference type="SAM" id="MobiDB-lite"/>
    </source>
</evidence>
<dbReference type="GO" id="GO:0016538">
    <property type="term" value="F:cyclin-dependent protein serine/threonine kinase regulator activity"/>
    <property type="evidence" value="ECO:0007669"/>
    <property type="project" value="InterPro"/>
</dbReference>
<evidence type="ECO:0000259" key="5">
    <source>
        <dbReference type="SMART" id="SM00385"/>
    </source>
</evidence>
<dbReference type="GO" id="GO:0051301">
    <property type="term" value="P:cell division"/>
    <property type="evidence" value="ECO:0007669"/>
    <property type="project" value="UniProtKB-KW"/>
</dbReference>
<dbReference type="SMART" id="SM00385">
    <property type="entry name" value="CYCLIN"/>
    <property type="match status" value="2"/>
</dbReference>
<dbReference type="InterPro" id="IPR036915">
    <property type="entry name" value="Cyclin-like_sf"/>
</dbReference>
<feature type="compositionally biased region" description="Low complexity" evidence="4">
    <location>
        <begin position="353"/>
        <end position="362"/>
    </location>
</feature>
<feature type="compositionally biased region" description="Polar residues" evidence="4">
    <location>
        <begin position="290"/>
        <end position="310"/>
    </location>
</feature>
<evidence type="ECO:0000256" key="3">
    <source>
        <dbReference type="RuleBase" id="RU000383"/>
    </source>
</evidence>
<organism evidence="6 7">
    <name type="scientific">Oldenlandia corymbosa var. corymbosa</name>
    <dbReference type="NCBI Taxonomy" id="529605"/>
    <lineage>
        <taxon>Eukaryota</taxon>
        <taxon>Viridiplantae</taxon>
        <taxon>Streptophyta</taxon>
        <taxon>Embryophyta</taxon>
        <taxon>Tracheophyta</taxon>
        <taxon>Spermatophyta</taxon>
        <taxon>Magnoliopsida</taxon>
        <taxon>eudicotyledons</taxon>
        <taxon>Gunneridae</taxon>
        <taxon>Pentapetalae</taxon>
        <taxon>asterids</taxon>
        <taxon>lamiids</taxon>
        <taxon>Gentianales</taxon>
        <taxon>Rubiaceae</taxon>
        <taxon>Rubioideae</taxon>
        <taxon>Spermacoceae</taxon>
        <taxon>Hedyotis-Oldenlandia complex</taxon>
        <taxon>Oldenlandia</taxon>
    </lineage>
</organism>
<dbReference type="InterPro" id="IPR013763">
    <property type="entry name" value="Cyclin-like_dom"/>
</dbReference>
<reference evidence="6" key="1">
    <citation type="submission" date="2023-03" db="EMBL/GenBank/DDBJ databases">
        <authorList>
            <person name="Julca I."/>
        </authorList>
    </citation>
    <scope>NUCLEOTIDE SEQUENCE</scope>
</reference>
<gene>
    <name evidence="6" type="ORF">OLC1_LOCUS22998</name>
</gene>
<evidence type="ECO:0000313" key="6">
    <source>
        <dbReference type="EMBL" id="CAI9116805.1"/>
    </source>
</evidence>
<evidence type="ECO:0000313" key="7">
    <source>
        <dbReference type="Proteomes" id="UP001161247"/>
    </source>
</evidence>
<feature type="domain" description="Cyclin-like" evidence="5">
    <location>
        <begin position="186"/>
        <end position="270"/>
    </location>
</feature>
<sequence>MAGCLPGNPLSHGITKSSASNSPEEQVSLTHKWYFTKEEIDNHSPSRKDGISLKKEAQLRALYCAYLSDLGIALNMPQKTIAVATMFCHRFFMRQSHAKNHWQSIAAAALFLASKAEETPCFLREMVIMAGEKACKWDPLVSQKPLAQQKIRQRETYDKQKETLLLGERLLLATLAFELSIELPYKPLVAAAKELKIPVEVTKVAWNYVNDWVQTTLCLEFKPQYIAAGSLYFAAQRQKYQLPDKKGNVWWMHFSVSPKQLKVFIQHMQRFDLYQQVLPSRGSRGMIKSECNSQSASLSSPESCVSNGSIAAQEPENRTQLDSEGASKLSEGHQIKKPIDVQADFRKAKGCQTSNNTSSPTSVVEEGDTGPKVEKSEQNLGLKHAFTDSHNSIDIDRIREKFKKRRLDRKMEKKVDLESSFDIDDEAWIEREIEFGLKK</sequence>
<protein>
    <submittedName>
        <fullName evidence="6">OLC1v1018064C1</fullName>
    </submittedName>
</protein>
<keyword evidence="2" id="KW-0131">Cell cycle</keyword>
<dbReference type="InterPro" id="IPR043198">
    <property type="entry name" value="Cyclin/Ssn8"/>
</dbReference>
<dbReference type="Proteomes" id="UP001161247">
    <property type="component" value="Chromosome 8"/>
</dbReference>
<feature type="region of interest" description="Disordered" evidence="4">
    <location>
        <begin position="285"/>
        <end position="331"/>
    </location>
</feature>
<feature type="domain" description="Cyclin-like" evidence="5">
    <location>
        <begin position="65"/>
        <end position="173"/>
    </location>
</feature>
<name>A0AAV1EAS2_OLDCO</name>
<evidence type="ECO:0000256" key="2">
    <source>
        <dbReference type="ARBA" id="ARBA00023306"/>
    </source>
</evidence>
<dbReference type="PANTHER" id="PTHR10026">
    <property type="entry name" value="CYCLIN"/>
    <property type="match status" value="1"/>
</dbReference>
<dbReference type="Pfam" id="PF00134">
    <property type="entry name" value="Cyclin_N"/>
    <property type="match status" value="1"/>
</dbReference>
<accession>A0AAV1EAS2</accession>
<dbReference type="SUPFAM" id="SSF47954">
    <property type="entry name" value="Cyclin-like"/>
    <property type="match status" value="2"/>
</dbReference>